<feature type="region of interest" description="Disordered" evidence="1">
    <location>
        <begin position="40"/>
        <end position="78"/>
    </location>
</feature>
<feature type="domain" description="Rho termination factor-like N-terminal" evidence="2">
    <location>
        <begin position="5"/>
        <end position="47"/>
    </location>
</feature>
<evidence type="ECO:0000259" key="2">
    <source>
        <dbReference type="SMART" id="SM00959"/>
    </source>
</evidence>
<dbReference type="Proteomes" id="UP001155241">
    <property type="component" value="Unassembled WGS sequence"/>
</dbReference>
<dbReference type="InterPro" id="IPR036269">
    <property type="entry name" value="Rho_N_sf"/>
</dbReference>
<dbReference type="SUPFAM" id="SSF68912">
    <property type="entry name" value="Rho N-terminal domain-like"/>
    <property type="match status" value="1"/>
</dbReference>
<evidence type="ECO:0000256" key="1">
    <source>
        <dbReference type="SAM" id="MobiDB-lite"/>
    </source>
</evidence>
<keyword evidence="4" id="KW-1185">Reference proteome</keyword>
<dbReference type="InterPro" id="IPR011112">
    <property type="entry name" value="Rho-like_N"/>
</dbReference>
<evidence type="ECO:0000313" key="3">
    <source>
        <dbReference type="EMBL" id="MCO6048144.1"/>
    </source>
</evidence>
<organism evidence="3 4">
    <name type="scientific">Aeoliella straminimaris</name>
    <dbReference type="NCBI Taxonomy" id="2954799"/>
    <lineage>
        <taxon>Bacteria</taxon>
        <taxon>Pseudomonadati</taxon>
        <taxon>Planctomycetota</taxon>
        <taxon>Planctomycetia</taxon>
        <taxon>Pirellulales</taxon>
        <taxon>Lacipirellulaceae</taxon>
        <taxon>Aeoliella</taxon>
    </lineage>
</organism>
<name>A0A9X2FFZ0_9BACT</name>
<sequence>MTAATLRTYTCKDLAQMAKKEGVTGWHSMRKEELIDALAKAARRRKRSGGSQASVEQNGKSAANGAPRLSPAQRRAKSRIDALRTRLSQLKNISTNQEDDAAADTDRVVLMVRDAYWLQALWEVKPSSVERARTAMGHNWHGAKPTLRIYKVLEDGSSSLYRDIAIHGGVNHWYIDVSEPPSHFRAELGYGGVNDSFYCLCRSSKVTTPTPGSTDAVNGNWSDVAENADRIFAMSGGYSAQGTSMELQQLLEERLQRRMGRPTETRFGNGAGGQVSDREELSFAVDAELVIYGATNPHAHVTVEGEPVTLRPDGTFAVRMHLPDRRQVVPVVASAPDGVEQKTIILGIERNTKELEPLVRDSMRSL</sequence>
<dbReference type="GO" id="GO:0006353">
    <property type="term" value="P:DNA-templated transcription termination"/>
    <property type="evidence" value="ECO:0007669"/>
    <property type="project" value="InterPro"/>
</dbReference>
<reference evidence="3" key="1">
    <citation type="submission" date="2022-06" db="EMBL/GenBank/DDBJ databases">
        <title>Aeoliella straminimaris, a novel planctomycete from sediments.</title>
        <authorList>
            <person name="Vitorino I.R."/>
            <person name="Lage O.M."/>
        </authorList>
    </citation>
    <scope>NUCLEOTIDE SEQUENCE</scope>
    <source>
        <strain evidence="3">ICT_H6.2</strain>
    </source>
</reference>
<proteinExistence type="predicted"/>
<dbReference type="SMART" id="SM00959">
    <property type="entry name" value="Rho_N"/>
    <property type="match status" value="1"/>
</dbReference>
<gene>
    <name evidence="3" type="ORF">NG895_29975</name>
</gene>
<dbReference type="Pfam" id="PF16258">
    <property type="entry name" value="DUF4912"/>
    <property type="match status" value="1"/>
</dbReference>
<feature type="compositionally biased region" description="Polar residues" evidence="1">
    <location>
        <begin position="49"/>
        <end position="61"/>
    </location>
</feature>
<dbReference type="RefSeq" id="WP_252856257.1">
    <property type="nucleotide sequence ID" value="NZ_JAMXLR010000095.1"/>
</dbReference>
<evidence type="ECO:0000313" key="4">
    <source>
        <dbReference type="Proteomes" id="UP001155241"/>
    </source>
</evidence>
<protein>
    <submittedName>
        <fullName evidence="3">DUF4912 domain-containing protein</fullName>
    </submittedName>
</protein>
<accession>A0A9X2FFZ0</accession>
<dbReference type="Pfam" id="PF07498">
    <property type="entry name" value="Rho_N"/>
    <property type="match status" value="1"/>
</dbReference>
<dbReference type="InterPro" id="IPR032585">
    <property type="entry name" value="DUF4912"/>
</dbReference>
<dbReference type="AlphaFoldDB" id="A0A9X2FFZ0"/>
<dbReference type="EMBL" id="JAMXLR010000095">
    <property type="protein sequence ID" value="MCO6048144.1"/>
    <property type="molecule type" value="Genomic_DNA"/>
</dbReference>
<comment type="caution">
    <text evidence="3">The sequence shown here is derived from an EMBL/GenBank/DDBJ whole genome shotgun (WGS) entry which is preliminary data.</text>
</comment>